<gene>
    <name evidence="4" type="ORF">ACJMK2_043819</name>
</gene>
<sequence>MNIMMLIFTLRLVPSCAKNCASLTNTLTPEFGCEDDLGHHQDDHWNPGIVFGTVLGSLAALLGLMTCTVFIIKACNHKKMRTGIADVRASDMPERSNPRQNVNHHFTSVILPPPYLDKPPPYMISEGANTPTAEHIQLSNPTLHARCSDLIPVQQQPGRSRDSRQRPQSAVSIPPPYTEMVPTMEKPPQDTSRTYNDHIRC</sequence>
<feature type="transmembrane region" description="Helical" evidence="2">
    <location>
        <begin position="49"/>
        <end position="72"/>
    </location>
</feature>
<evidence type="ECO:0000313" key="4">
    <source>
        <dbReference type="EMBL" id="KAL3866526.1"/>
    </source>
</evidence>
<feature type="chain" id="PRO_5044769050" evidence="3">
    <location>
        <begin position="18"/>
        <end position="201"/>
    </location>
</feature>
<reference evidence="4 5" key="1">
    <citation type="submission" date="2024-11" db="EMBL/GenBank/DDBJ databases">
        <title>Chromosome-level genome assembly of the freshwater bivalve Anodonta woodiana.</title>
        <authorList>
            <person name="Chen X."/>
        </authorList>
    </citation>
    <scope>NUCLEOTIDE SEQUENCE [LARGE SCALE GENOMIC DNA]</scope>
    <source>
        <strain evidence="4">MN2024</strain>
        <tissue evidence="4">Gills</tissue>
    </source>
</reference>
<keyword evidence="5" id="KW-1185">Reference proteome</keyword>
<keyword evidence="2" id="KW-1133">Transmembrane helix</keyword>
<organism evidence="4 5">
    <name type="scientific">Sinanodonta woodiana</name>
    <name type="common">Chinese pond mussel</name>
    <name type="synonym">Anodonta woodiana</name>
    <dbReference type="NCBI Taxonomy" id="1069815"/>
    <lineage>
        <taxon>Eukaryota</taxon>
        <taxon>Metazoa</taxon>
        <taxon>Spiralia</taxon>
        <taxon>Lophotrochozoa</taxon>
        <taxon>Mollusca</taxon>
        <taxon>Bivalvia</taxon>
        <taxon>Autobranchia</taxon>
        <taxon>Heteroconchia</taxon>
        <taxon>Palaeoheterodonta</taxon>
        <taxon>Unionida</taxon>
        <taxon>Unionoidea</taxon>
        <taxon>Unionidae</taxon>
        <taxon>Unioninae</taxon>
        <taxon>Sinanodonta</taxon>
    </lineage>
</organism>
<accession>A0ABD3VY22</accession>
<dbReference type="Proteomes" id="UP001634394">
    <property type="component" value="Unassembled WGS sequence"/>
</dbReference>
<evidence type="ECO:0000256" key="2">
    <source>
        <dbReference type="SAM" id="Phobius"/>
    </source>
</evidence>
<dbReference type="AlphaFoldDB" id="A0ABD3VY22"/>
<comment type="caution">
    <text evidence="4">The sequence shown here is derived from an EMBL/GenBank/DDBJ whole genome shotgun (WGS) entry which is preliminary data.</text>
</comment>
<name>A0ABD3VY22_SINWO</name>
<dbReference type="EMBL" id="JBJQND010000009">
    <property type="protein sequence ID" value="KAL3866526.1"/>
    <property type="molecule type" value="Genomic_DNA"/>
</dbReference>
<keyword evidence="3" id="KW-0732">Signal</keyword>
<protein>
    <submittedName>
        <fullName evidence="4">Uncharacterized protein</fullName>
    </submittedName>
</protein>
<feature type="signal peptide" evidence="3">
    <location>
        <begin position="1"/>
        <end position="17"/>
    </location>
</feature>
<keyword evidence="2" id="KW-0812">Transmembrane</keyword>
<evidence type="ECO:0000256" key="1">
    <source>
        <dbReference type="SAM" id="MobiDB-lite"/>
    </source>
</evidence>
<keyword evidence="2" id="KW-0472">Membrane</keyword>
<proteinExistence type="predicted"/>
<feature type="region of interest" description="Disordered" evidence="1">
    <location>
        <begin position="154"/>
        <end position="201"/>
    </location>
</feature>
<evidence type="ECO:0000313" key="5">
    <source>
        <dbReference type="Proteomes" id="UP001634394"/>
    </source>
</evidence>
<evidence type="ECO:0000256" key="3">
    <source>
        <dbReference type="SAM" id="SignalP"/>
    </source>
</evidence>